<sequence length="234" mass="25274">MSAQPSPLPRVVIVSHGQPSDPQIGETEISALARAVAQALPGRDIRGATLAAPGALEDALDGSRDALVYPFFMADGWFTKSVLPKRLTGMQARQLPPFGLDPDLPEFTQQWLQRVLDEAGWQAGETGLFLAAHGSGKSDKPAEVTRAFAQHLAALMPLRDIRCGFVEQPPFLADMARNMGDKAICLPFFALKRGHVLEDLPQALDAVNFAGLRLEPFGCQPELPAFIARRLALG</sequence>
<dbReference type="EMBL" id="CP124616">
    <property type="protein sequence ID" value="WGW03598.1"/>
    <property type="molecule type" value="Genomic_DNA"/>
</dbReference>
<organism evidence="2 3">
    <name type="scientific">Tropicibacter oceani</name>
    <dbReference type="NCBI Taxonomy" id="3058420"/>
    <lineage>
        <taxon>Bacteria</taxon>
        <taxon>Pseudomonadati</taxon>
        <taxon>Pseudomonadota</taxon>
        <taxon>Alphaproteobacteria</taxon>
        <taxon>Rhodobacterales</taxon>
        <taxon>Roseobacteraceae</taxon>
        <taxon>Tropicibacter</taxon>
    </lineage>
</organism>
<evidence type="ECO:0000259" key="1">
    <source>
        <dbReference type="PROSITE" id="PS01286"/>
    </source>
</evidence>
<keyword evidence="3" id="KW-1185">Reference proteome</keyword>
<name>A0ABY8QGN8_9RHOB</name>
<dbReference type="Proteomes" id="UP001241605">
    <property type="component" value="Chromosome"/>
</dbReference>
<dbReference type="Gene3D" id="3.40.50.1400">
    <property type="match status" value="2"/>
</dbReference>
<feature type="domain" description="F5/8 type C" evidence="1">
    <location>
        <begin position="201"/>
        <end position="219"/>
    </location>
</feature>
<reference evidence="2 3" key="1">
    <citation type="submission" date="2023-05" db="EMBL/GenBank/DDBJ databases">
        <title>YMD87, complete Genome.</title>
        <authorList>
            <person name="Zhang J."/>
            <person name="Xu X."/>
        </authorList>
    </citation>
    <scope>NUCLEOTIDE SEQUENCE [LARGE SCALE GENOMIC DNA]</scope>
    <source>
        <strain evidence="2 3">YMD87</strain>
    </source>
</reference>
<gene>
    <name evidence="2" type="ORF">QF118_16995</name>
</gene>
<dbReference type="SUPFAM" id="SSF53800">
    <property type="entry name" value="Chelatase"/>
    <property type="match status" value="2"/>
</dbReference>
<dbReference type="PROSITE" id="PS01286">
    <property type="entry name" value="FA58C_2"/>
    <property type="match status" value="1"/>
</dbReference>
<protein>
    <submittedName>
        <fullName evidence="2">Cobalamin biosynthesis protein CbiX</fullName>
    </submittedName>
</protein>
<dbReference type="InterPro" id="IPR000421">
    <property type="entry name" value="FA58C"/>
</dbReference>
<evidence type="ECO:0000313" key="2">
    <source>
        <dbReference type="EMBL" id="WGW03598.1"/>
    </source>
</evidence>
<dbReference type="RefSeq" id="WP_282300228.1">
    <property type="nucleotide sequence ID" value="NZ_CP124616.1"/>
</dbReference>
<proteinExistence type="predicted"/>
<evidence type="ECO:0000313" key="3">
    <source>
        <dbReference type="Proteomes" id="UP001241605"/>
    </source>
</evidence>
<accession>A0ABY8QGN8</accession>
<dbReference type="CDD" id="cd03416">
    <property type="entry name" value="CbiX_SirB_N"/>
    <property type="match status" value="1"/>
</dbReference>